<gene>
    <name evidence="1" type="ORF">GCM10023209_22330</name>
</gene>
<comment type="caution">
    <text evidence="1">The sequence shown here is derived from an EMBL/GenBank/DDBJ whole genome shotgun (WGS) entry which is preliminary data.</text>
</comment>
<evidence type="ECO:0000313" key="1">
    <source>
        <dbReference type="EMBL" id="GAA5074831.1"/>
    </source>
</evidence>
<evidence type="ECO:0008006" key="3">
    <source>
        <dbReference type="Google" id="ProtNLM"/>
    </source>
</evidence>
<dbReference type="SUPFAM" id="SSF158791">
    <property type="entry name" value="MgtE N-terminal domain-like"/>
    <property type="match status" value="1"/>
</dbReference>
<keyword evidence="2" id="KW-1185">Reference proteome</keyword>
<name>A0ABP9LEX0_9RHOB</name>
<sequence>MARRTVRKSKTPHPRRMRRGWLLFALGLSFAASGVLRLGALDWAQASEPAGHATAAPFLPETGRLRSALDEVAALRAQLVAREADLEEREAALMAAQTLIEDRLVALEQAEARLARLVSVSDTAAETDIDQLTRVYETMAPEEAARLFERMEPSFAAGFLSRMALATSAALLAELDPDVAYAISVVLATRNATAPVRSDPEISPPDTEN</sequence>
<proteinExistence type="predicted"/>
<accession>A0ABP9LEX0</accession>
<evidence type="ECO:0000313" key="2">
    <source>
        <dbReference type="Proteomes" id="UP001499910"/>
    </source>
</evidence>
<organism evidence="1 2">
    <name type="scientific">[Roseibacterium] beibuensis</name>
    <dbReference type="NCBI Taxonomy" id="1193142"/>
    <lineage>
        <taxon>Bacteria</taxon>
        <taxon>Pseudomonadati</taxon>
        <taxon>Pseudomonadota</taxon>
        <taxon>Alphaproteobacteria</taxon>
        <taxon>Rhodobacterales</taxon>
        <taxon>Roseobacteraceae</taxon>
        <taxon>Roseicyclus</taxon>
    </lineage>
</organism>
<dbReference type="EMBL" id="BAABHW010000002">
    <property type="protein sequence ID" value="GAA5074831.1"/>
    <property type="molecule type" value="Genomic_DNA"/>
</dbReference>
<dbReference type="Proteomes" id="UP001499910">
    <property type="component" value="Unassembled WGS sequence"/>
</dbReference>
<reference evidence="2" key="1">
    <citation type="journal article" date="2019" name="Int. J. Syst. Evol. Microbiol.">
        <title>The Global Catalogue of Microorganisms (GCM) 10K type strain sequencing project: providing services to taxonomists for standard genome sequencing and annotation.</title>
        <authorList>
            <consortium name="The Broad Institute Genomics Platform"/>
            <consortium name="The Broad Institute Genome Sequencing Center for Infectious Disease"/>
            <person name="Wu L."/>
            <person name="Ma J."/>
        </authorList>
    </citation>
    <scope>NUCLEOTIDE SEQUENCE [LARGE SCALE GENOMIC DNA]</scope>
    <source>
        <strain evidence="2">JCM 18015</strain>
    </source>
</reference>
<dbReference type="RefSeq" id="WP_259553899.1">
    <property type="nucleotide sequence ID" value="NZ_BAABHW010000002.1"/>
</dbReference>
<protein>
    <recommendedName>
        <fullName evidence="3">Flagellar motility protein MotE, a chaperone for MotC folding</fullName>
    </recommendedName>
</protein>